<accession>A0A2Z2KFJ3</accession>
<name>A0A2Z2KFJ3_9BACL</name>
<dbReference type="OrthoDB" id="1756859at2"/>
<proteinExistence type="predicted"/>
<dbReference type="RefSeq" id="WP_087918883.1">
    <property type="nucleotide sequence ID" value="NZ_CP021780.1"/>
</dbReference>
<sequence length="138" mass="16029">MCYTFDSQRYVTRGVNNELNPELQLLLWALLDEQIQSNVQMDYLQVFDLTTENEGSHMVQKIIHSQEQPKRIKSISYSGVNTPLHGITVWIIDSDEYVTMLLPHQNIERVGQRNPRVINLIIVALQITIEIIKSSRNH</sequence>
<dbReference type="Pfam" id="PF06124">
    <property type="entry name" value="DUF960"/>
    <property type="match status" value="1"/>
</dbReference>
<evidence type="ECO:0000313" key="1">
    <source>
        <dbReference type="EMBL" id="ASA24914.1"/>
    </source>
</evidence>
<dbReference type="Proteomes" id="UP000249890">
    <property type="component" value="Chromosome"/>
</dbReference>
<reference evidence="1 2" key="1">
    <citation type="submission" date="2017-06" db="EMBL/GenBank/DDBJ databases">
        <title>Complete genome sequence of Paenibacillus donghaensis KCTC 13049T isolated from East Sea sediment, South Korea.</title>
        <authorList>
            <person name="Jung B.K."/>
            <person name="Hong S.-J."/>
            <person name="Shin J.-H."/>
        </authorList>
    </citation>
    <scope>NUCLEOTIDE SEQUENCE [LARGE SCALE GENOMIC DNA]</scope>
    <source>
        <strain evidence="1 2">KCTC 13049</strain>
    </source>
</reference>
<protein>
    <submittedName>
        <fullName evidence="1">Uncharacterized protein</fullName>
    </submittedName>
</protein>
<dbReference type="InterPro" id="IPR009303">
    <property type="entry name" value="DUF960"/>
</dbReference>
<dbReference type="Gene3D" id="3.10.450.150">
    <property type="entry name" value="enterococcus faecalis protein"/>
    <property type="match status" value="1"/>
</dbReference>
<gene>
    <name evidence="1" type="ORF">B9T62_31670</name>
</gene>
<dbReference type="AlphaFoldDB" id="A0A2Z2KFJ3"/>
<evidence type="ECO:0000313" key="2">
    <source>
        <dbReference type="Proteomes" id="UP000249890"/>
    </source>
</evidence>
<dbReference type="KEGG" id="pdh:B9T62_31670"/>
<organism evidence="1 2">
    <name type="scientific">Paenibacillus donghaensis</name>
    <dbReference type="NCBI Taxonomy" id="414771"/>
    <lineage>
        <taxon>Bacteria</taxon>
        <taxon>Bacillati</taxon>
        <taxon>Bacillota</taxon>
        <taxon>Bacilli</taxon>
        <taxon>Bacillales</taxon>
        <taxon>Paenibacillaceae</taxon>
        <taxon>Paenibacillus</taxon>
    </lineage>
</organism>
<keyword evidence="2" id="KW-1185">Reference proteome</keyword>
<dbReference type="EMBL" id="CP021780">
    <property type="protein sequence ID" value="ASA24914.1"/>
    <property type="molecule type" value="Genomic_DNA"/>
</dbReference>